<gene>
    <name evidence="2" type="ORF">KC19_5G140200</name>
</gene>
<name>A0A8T0I2P9_CERPU</name>
<comment type="caution">
    <text evidence="2">The sequence shown here is derived from an EMBL/GenBank/DDBJ whole genome shotgun (WGS) entry which is preliminary data.</text>
</comment>
<dbReference type="AlphaFoldDB" id="A0A8T0I2P9"/>
<protein>
    <recommendedName>
        <fullName evidence="4">Secreted protein</fullName>
    </recommendedName>
</protein>
<accession>A0A8T0I2P9</accession>
<evidence type="ECO:0000256" key="1">
    <source>
        <dbReference type="SAM" id="SignalP"/>
    </source>
</evidence>
<keyword evidence="1" id="KW-0732">Signal</keyword>
<evidence type="ECO:0008006" key="4">
    <source>
        <dbReference type="Google" id="ProtNLM"/>
    </source>
</evidence>
<evidence type="ECO:0000313" key="2">
    <source>
        <dbReference type="EMBL" id="KAG0577219.1"/>
    </source>
</evidence>
<feature type="chain" id="PRO_5035746908" description="Secreted protein" evidence="1">
    <location>
        <begin position="18"/>
        <end position="69"/>
    </location>
</feature>
<sequence>MSLLTIFLFQLLRQIFSVSHDLVPGLWMSVRDSLHFKILTTDEALLSLLLQCALLVDTLVAVENYCVDL</sequence>
<proteinExistence type="predicted"/>
<dbReference type="Proteomes" id="UP000822688">
    <property type="component" value="Chromosome 5"/>
</dbReference>
<reference evidence="2" key="1">
    <citation type="submission" date="2020-06" db="EMBL/GenBank/DDBJ databases">
        <title>WGS assembly of Ceratodon purpureus strain R40.</title>
        <authorList>
            <person name="Carey S.B."/>
            <person name="Jenkins J."/>
            <person name="Shu S."/>
            <person name="Lovell J.T."/>
            <person name="Sreedasyam A."/>
            <person name="Maumus F."/>
            <person name="Tiley G.P."/>
            <person name="Fernandez-Pozo N."/>
            <person name="Barry K."/>
            <person name="Chen C."/>
            <person name="Wang M."/>
            <person name="Lipzen A."/>
            <person name="Daum C."/>
            <person name="Saski C.A."/>
            <person name="Payton A.C."/>
            <person name="Mcbreen J.C."/>
            <person name="Conrad R.E."/>
            <person name="Kollar L.M."/>
            <person name="Olsson S."/>
            <person name="Huttunen S."/>
            <person name="Landis J.B."/>
            <person name="Wickett N.J."/>
            <person name="Johnson M.G."/>
            <person name="Rensing S.A."/>
            <person name="Grimwood J."/>
            <person name="Schmutz J."/>
            <person name="Mcdaniel S.F."/>
        </authorList>
    </citation>
    <scope>NUCLEOTIDE SEQUENCE</scope>
    <source>
        <strain evidence="2">R40</strain>
    </source>
</reference>
<evidence type="ECO:0000313" key="3">
    <source>
        <dbReference type="Proteomes" id="UP000822688"/>
    </source>
</evidence>
<feature type="signal peptide" evidence="1">
    <location>
        <begin position="1"/>
        <end position="17"/>
    </location>
</feature>
<organism evidence="2 3">
    <name type="scientific">Ceratodon purpureus</name>
    <name type="common">Fire moss</name>
    <name type="synonym">Dicranum purpureum</name>
    <dbReference type="NCBI Taxonomy" id="3225"/>
    <lineage>
        <taxon>Eukaryota</taxon>
        <taxon>Viridiplantae</taxon>
        <taxon>Streptophyta</taxon>
        <taxon>Embryophyta</taxon>
        <taxon>Bryophyta</taxon>
        <taxon>Bryophytina</taxon>
        <taxon>Bryopsida</taxon>
        <taxon>Dicranidae</taxon>
        <taxon>Pseudoditrichales</taxon>
        <taxon>Ditrichaceae</taxon>
        <taxon>Ceratodon</taxon>
    </lineage>
</organism>
<keyword evidence="3" id="KW-1185">Reference proteome</keyword>
<dbReference type="EMBL" id="CM026425">
    <property type="protein sequence ID" value="KAG0577219.1"/>
    <property type="molecule type" value="Genomic_DNA"/>
</dbReference>